<feature type="domain" description="PAS" evidence="1">
    <location>
        <begin position="51"/>
        <end position="121"/>
    </location>
</feature>
<evidence type="ECO:0000259" key="1">
    <source>
        <dbReference type="PROSITE" id="PS50112"/>
    </source>
</evidence>
<dbReference type="CDD" id="cd00130">
    <property type="entry name" value="PAS"/>
    <property type="match status" value="1"/>
</dbReference>
<dbReference type="SMART" id="SM00091">
    <property type="entry name" value="PAS"/>
    <property type="match status" value="1"/>
</dbReference>
<dbReference type="InterPro" id="IPR003607">
    <property type="entry name" value="HD/PDEase_dom"/>
</dbReference>
<evidence type="ECO:0000259" key="3">
    <source>
        <dbReference type="PROSITE" id="PS51831"/>
    </source>
</evidence>
<dbReference type="Gene3D" id="3.30.450.20">
    <property type="entry name" value="PAS domain"/>
    <property type="match status" value="1"/>
</dbReference>
<dbReference type="InterPro" id="IPR037522">
    <property type="entry name" value="HD_GYP_dom"/>
</dbReference>
<comment type="caution">
    <text evidence="5">The sequence shown here is derived from an EMBL/GenBank/DDBJ whole genome shotgun (WGS) entry which is preliminary data.</text>
</comment>
<keyword evidence="6" id="KW-1185">Reference proteome</keyword>
<dbReference type="CDD" id="cd00077">
    <property type="entry name" value="HDc"/>
    <property type="match status" value="1"/>
</dbReference>
<accession>A0A0F3GNK4</accession>
<dbReference type="PROSITE" id="PS50112">
    <property type="entry name" value="PAS"/>
    <property type="match status" value="1"/>
</dbReference>
<proteinExistence type="predicted"/>
<evidence type="ECO:0000259" key="2">
    <source>
        <dbReference type="PROSITE" id="PS50113"/>
    </source>
</evidence>
<dbReference type="NCBIfam" id="TIGR00229">
    <property type="entry name" value="sensory_box"/>
    <property type="match status" value="1"/>
</dbReference>
<dbReference type="InterPro" id="IPR006674">
    <property type="entry name" value="HD_domain"/>
</dbReference>
<evidence type="ECO:0000313" key="6">
    <source>
        <dbReference type="Proteomes" id="UP000033423"/>
    </source>
</evidence>
<dbReference type="PROSITE" id="PS51831">
    <property type="entry name" value="HD"/>
    <property type="match status" value="1"/>
</dbReference>
<sequence length="374" mass="41745">MNEGDILGVINLYIAPGHVRDKSEEEFLSIVANTIAGVIVRKMVEEDLRDQEELLRSVVQSTKDAIVTIDGSGSILFWNRGAEGIFGYTEAEVKGHSLTIIIPERFRQAHQIGINKVLDSGKSTRIGQTFELVGLRRGGSEFPIELSLTMGKMHGLDFFTGTIRDITYRRYTEKELQRNIEKLRKTIGGIIQTISMTVEVRDPYTAGHQRRVANIARAIAAEMNLPEETVDGVRMAGVIHDIGKIYVPSDILSKPGKLNDLEFGLIRLHSQIGYDILKTTDFPWPVATMVLQHHERMDGSGYPAGLKGEDILLEARIICVADVVEAISCHRPYRAALGIDTALTEISKYRGTLYDANVVDACLRLFRERGFTFE</sequence>
<dbReference type="InterPro" id="IPR035965">
    <property type="entry name" value="PAS-like_dom_sf"/>
</dbReference>
<reference evidence="5 6" key="1">
    <citation type="submission" date="2015-02" db="EMBL/GenBank/DDBJ databases">
        <title>Single-cell genomics of uncultivated deep-branching MTB reveals a conserved set of magnetosome genes.</title>
        <authorList>
            <person name="Kolinko S."/>
            <person name="Richter M."/>
            <person name="Glockner F.O."/>
            <person name="Brachmann A."/>
            <person name="Schuler D."/>
        </authorList>
    </citation>
    <scope>NUCLEOTIDE SEQUENCE [LARGE SCALE GENOMIC DNA]</scope>
    <source>
        <strain evidence="5">TM-1</strain>
    </source>
</reference>
<name>A0A0F3GNK4_9BACT</name>
<feature type="domain" description="HD-GYP" evidence="4">
    <location>
        <begin position="183"/>
        <end position="374"/>
    </location>
</feature>
<feature type="domain" description="PAC" evidence="2">
    <location>
        <begin position="128"/>
        <end position="178"/>
    </location>
</feature>
<dbReference type="EMBL" id="LACI01001857">
    <property type="protein sequence ID" value="KJU83515.1"/>
    <property type="molecule type" value="Genomic_DNA"/>
</dbReference>
<dbReference type="Pfam" id="PF13487">
    <property type="entry name" value="HD_5"/>
    <property type="match status" value="1"/>
</dbReference>
<feature type="domain" description="HD" evidence="3">
    <location>
        <begin position="205"/>
        <end position="327"/>
    </location>
</feature>
<dbReference type="PROSITE" id="PS50113">
    <property type="entry name" value="PAC"/>
    <property type="match status" value="1"/>
</dbReference>
<dbReference type="SUPFAM" id="SSF55785">
    <property type="entry name" value="PYP-like sensor domain (PAS domain)"/>
    <property type="match status" value="1"/>
</dbReference>
<evidence type="ECO:0000313" key="5">
    <source>
        <dbReference type="EMBL" id="KJU83515.1"/>
    </source>
</evidence>
<dbReference type="Proteomes" id="UP000033423">
    <property type="component" value="Unassembled WGS sequence"/>
</dbReference>
<evidence type="ECO:0000259" key="4">
    <source>
        <dbReference type="PROSITE" id="PS51832"/>
    </source>
</evidence>
<dbReference type="InterPro" id="IPR000700">
    <property type="entry name" value="PAS-assoc_C"/>
</dbReference>
<dbReference type="PANTHER" id="PTHR43155">
    <property type="entry name" value="CYCLIC DI-GMP PHOSPHODIESTERASE PA4108-RELATED"/>
    <property type="match status" value="1"/>
</dbReference>
<gene>
    <name evidence="5" type="ORF">MBAV_004291</name>
</gene>
<dbReference type="InterPro" id="IPR000014">
    <property type="entry name" value="PAS"/>
</dbReference>
<dbReference type="Gene3D" id="1.10.3210.10">
    <property type="entry name" value="Hypothetical protein af1432"/>
    <property type="match status" value="1"/>
</dbReference>
<organism evidence="5 6">
    <name type="scientific">Candidatus Magnetobacterium bavaricum</name>
    <dbReference type="NCBI Taxonomy" id="29290"/>
    <lineage>
        <taxon>Bacteria</taxon>
        <taxon>Pseudomonadati</taxon>
        <taxon>Nitrospirota</taxon>
        <taxon>Thermodesulfovibrionia</taxon>
        <taxon>Thermodesulfovibrionales</taxon>
        <taxon>Candidatus Magnetobacteriaceae</taxon>
        <taxon>Candidatus Magnetobacterium</taxon>
    </lineage>
</organism>
<dbReference type="Pfam" id="PF13426">
    <property type="entry name" value="PAS_9"/>
    <property type="match status" value="1"/>
</dbReference>
<dbReference type="SMART" id="SM00471">
    <property type="entry name" value="HDc"/>
    <property type="match status" value="1"/>
</dbReference>
<dbReference type="PROSITE" id="PS51832">
    <property type="entry name" value="HD_GYP"/>
    <property type="match status" value="1"/>
</dbReference>
<dbReference type="PATRIC" id="fig|29290.4.peg.5684"/>
<protein>
    <submittedName>
        <fullName evidence="5">PAS/PAC sensor protein</fullName>
    </submittedName>
</protein>
<dbReference type="PANTHER" id="PTHR43155:SF2">
    <property type="entry name" value="CYCLIC DI-GMP PHOSPHODIESTERASE PA4108"/>
    <property type="match status" value="1"/>
</dbReference>
<dbReference type="SUPFAM" id="SSF109604">
    <property type="entry name" value="HD-domain/PDEase-like"/>
    <property type="match status" value="1"/>
</dbReference>
<dbReference type="AlphaFoldDB" id="A0A0F3GNK4"/>